<evidence type="ECO:0000313" key="11">
    <source>
        <dbReference type="Proteomes" id="UP000623842"/>
    </source>
</evidence>
<evidence type="ECO:0000256" key="7">
    <source>
        <dbReference type="RuleBase" id="RU363069"/>
    </source>
</evidence>
<name>A0A919EPW3_9GAMM</name>
<feature type="domain" description="Nuclease SbcCD subunit D C-terminal" evidence="9">
    <location>
        <begin position="281"/>
        <end position="382"/>
    </location>
</feature>
<sequence>MAFRLLHTSDWHLGQHFYGKSRLNEHRQFLDWLLEQIATQQIDAVVVAGDIFDTGTPPSYARELYFDFVVKMHALDCPLVVLAGNHDSVAMISESKTVLSKLGCHVIAKAQSFDEDPHQIVKLENKAGDSCIICAIPFIRPRDIVASTAGQSATDKQQALQQAIADHYQQLIEQAKAEESGASAIVATGHLTTVGASTSESVRDIYIGTLDAFPASAFPEVDYIALGHIHKSQKVAKSEHIRYCGSPIALSFDEDASKKSVNIASFEQGILTEVEQLAVPVFQPMASVSVALEQLKDKVTALVSDAKLTEDQTLWLDIAIDTSDYLTDLSARVQEALTDLPAEVLLVRRAKTQSKTLQSEDKITLDELNTHDVFAARLAQETWEDEGQAERKERLVTLFNQVVEQCQQDNSEQNS</sequence>
<dbReference type="PANTHER" id="PTHR30337:SF0">
    <property type="entry name" value="NUCLEASE SBCCD SUBUNIT D"/>
    <property type="match status" value="1"/>
</dbReference>
<keyword evidence="4 7" id="KW-0540">Nuclease</keyword>
<keyword evidence="7" id="KW-0233">DNA recombination</keyword>
<reference evidence="10" key="1">
    <citation type="journal article" date="2014" name="Int. J. Syst. Evol. Microbiol.">
        <title>Complete genome sequence of Corynebacterium casei LMG S-19264T (=DSM 44701T), isolated from a smear-ripened cheese.</title>
        <authorList>
            <consortium name="US DOE Joint Genome Institute (JGI-PGF)"/>
            <person name="Walter F."/>
            <person name="Albersmeier A."/>
            <person name="Kalinowski J."/>
            <person name="Ruckert C."/>
        </authorList>
    </citation>
    <scope>NUCLEOTIDE SEQUENCE</scope>
    <source>
        <strain evidence="10">KCTC 42731</strain>
    </source>
</reference>
<dbReference type="NCBIfam" id="TIGR00619">
    <property type="entry name" value="sbcd"/>
    <property type="match status" value="1"/>
</dbReference>
<dbReference type="InterPro" id="IPR004593">
    <property type="entry name" value="SbcD"/>
</dbReference>
<evidence type="ECO:0000256" key="5">
    <source>
        <dbReference type="ARBA" id="ARBA00022801"/>
    </source>
</evidence>
<evidence type="ECO:0000256" key="4">
    <source>
        <dbReference type="ARBA" id="ARBA00022722"/>
    </source>
</evidence>
<accession>A0A919EPW3</accession>
<dbReference type="Pfam" id="PF00149">
    <property type="entry name" value="Metallophos"/>
    <property type="match status" value="1"/>
</dbReference>
<comment type="function">
    <text evidence="7">SbcCD cleaves DNA hairpin structures. These structures can inhibit DNA replication and are intermediates in certain DNA recombination reactions. The complex acts as a 3'-&gt;5' double strand exonuclease that can open hairpins. It also has a 5' single-strand endonuclease activity.</text>
</comment>
<proteinExistence type="inferred from homology"/>
<dbReference type="RefSeq" id="WP_189774272.1">
    <property type="nucleotide sequence ID" value="NZ_BNCK01000012.1"/>
</dbReference>
<dbReference type="GO" id="GO:0006310">
    <property type="term" value="P:DNA recombination"/>
    <property type="evidence" value="ECO:0007669"/>
    <property type="project" value="UniProtKB-KW"/>
</dbReference>
<comment type="caution">
    <text evidence="10">The sequence shown here is derived from an EMBL/GenBank/DDBJ whole genome shotgun (WGS) entry which is preliminary data.</text>
</comment>
<dbReference type="Pfam" id="PF12320">
    <property type="entry name" value="SbcD_C"/>
    <property type="match status" value="1"/>
</dbReference>
<comment type="subunit">
    <text evidence="2 7">Heterodimer of SbcC and SbcD.</text>
</comment>
<keyword evidence="7" id="KW-0235">DNA replication</keyword>
<dbReference type="NCBIfam" id="NF008206">
    <property type="entry name" value="PRK10966.1"/>
    <property type="match status" value="1"/>
</dbReference>
<keyword evidence="7" id="KW-0255">Endonuclease</keyword>
<dbReference type="Gene3D" id="3.60.21.10">
    <property type="match status" value="1"/>
</dbReference>
<dbReference type="EMBL" id="BNCK01000012">
    <property type="protein sequence ID" value="GHG05943.1"/>
    <property type="molecule type" value="Genomic_DNA"/>
</dbReference>
<gene>
    <name evidence="7 10" type="primary">sbcD</name>
    <name evidence="10" type="ORF">GCM10017161_39410</name>
</gene>
<feature type="domain" description="Calcineurin-like phosphoesterase" evidence="8">
    <location>
        <begin position="3"/>
        <end position="231"/>
    </location>
</feature>
<dbReference type="GO" id="GO:0006260">
    <property type="term" value="P:DNA replication"/>
    <property type="evidence" value="ECO:0007669"/>
    <property type="project" value="UniProtKB-KW"/>
</dbReference>
<evidence type="ECO:0000256" key="2">
    <source>
        <dbReference type="ARBA" id="ARBA00011322"/>
    </source>
</evidence>
<dbReference type="SUPFAM" id="SSF56300">
    <property type="entry name" value="Metallo-dependent phosphatases"/>
    <property type="match status" value="1"/>
</dbReference>
<evidence type="ECO:0000259" key="8">
    <source>
        <dbReference type="Pfam" id="PF00149"/>
    </source>
</evidence>
<protein>
    <recommendedName>
        <fullName evidence="3 7">Nuclease SbcCD subunit D</fullName>
    </recommendedName>
</protein>
<comment type="similarity">
    <text evidence="1 7">Belongs to the SbcD family.</text>
</comment>
<dbReference type="InterPro" id="IPR050535">
    <property type="entry name" value="DNA_Repair-Maintenance_Comp"/>
</dbReference>
<dbReference type="PANTHER" id="PTHR30337">
    <property type="entry name" value="COMPONENT OF ATP-DEPENDENT DSDNA EXONUCLEASE"/>
    <property type="match status" value="1"/>
</dbReference>
<reference evidence="10" key="2">
    <citation type="submission" date="2020-09" db="EMBL/GenBank/DDBJ databases">
        <authorList>
            <person name="Sun Q."/>
            <person name="Kim S."/>
        </authorList>
    </citation>
    <scope>NUCLEOTIDE SEQUENCE</scope>
    <source>
        <strain evidence="10">KCTC 42731</strain>
    </source>
</reference>
<evidence type="ECO:0000256" key="6">
    <source>
        <dbReference type="ARBA" id="ARBA00022839"/>
    </source>
</evidence>
<keyword evidence="6 7" id="KW-0269">Exonuclease</keyword>
<dbReference type="CDD" id="cd00840">
    <property type="entry name" value="MPP_Mre11_N"/>
    <property type="match status" value="1"/>
</dbReference>
<dbReference type="GO" id="GO:0008408">
    <property type="term" value="F:3'-5' exonuclease activity"/>
    <property type="evidence" value="ECO:0007669"/>
    <property type="project" value="InterPro"/>
</dbReference>
<dbReference type="Gene3D" id="3.30.160.720">
    <property type="match status" value="1"/>
</dbReference>
<keyword evidence="11" id="KW-1185">Reference proteome</keyword>
<dbReference type="InterPro" id="IPR041796">
    <property type="entry name" value="Mre11_N"/>
</dbReference>
<evidence type="ECO:0000259" key="9">
    <source>
        <dbReference type="Pfam" id="PF12320"/>
    </source>
</evidence>
<evidence type="ECO:0000256" key="3">
    <source>
        <dbReference type="ARBA" id="ARBA00013365"/>
    </source>
</evidence>
<dbReference type="InterPro" id="IPR029052">
    <property type="entry name" value="Metallo-depent_PP-like"/>
</dbReference>
<dbReference type="Proteomes" id="UP000623842">
    <property type="component" value="Unassembled WGS sequence"/>
</dbReference>
<evidence type="ECO:0000313" key="10">
    <source>
        <dbReference type="EMBL" id="GHG05943.1"/>
    </source>
</evidence>
<dbReference type="AlphaFoldDB" id="A0A919EPW3"/>
<dbReference type="InterPro" id="IPR026843">
    <property type="entry name" value="SbcD_C"/>
</dbReference>
<dbReference type="GO" id="GO:0004519">
    <property type="term" value="F:endonuclease activity"/>
    <property type="evidence" value="ECO:0007669"/>
    <property type="project" value="UniProtKB-KW"/>
</dbReference>
<keyword evidence="5 7" id="KW-0378">Hydrolase</keyword>
<dbReference type="InterPro" id="IPR004843">
    <property type="entry name" value="Calcineurin-like_PHP"/>
</dbReference>
<organism evidence="10 11">
    <name type="scientific">Thalassotalea marina</name>
    <dbReference type="NCBI Taxonomy" id="1673741"/>
    <lineage>
        <taxon>Bacteria</taxon>
        <taxon>Pseudomonadati</taxon>
        <taxon>Pseudomonadota</taxon>
        <taxon>Gammaproteobacteria</taxon>
        <taxon>Alteromonadales</taxon>
        <taxon>Colwelliaceae</taxon>
        <taxon>Thalassotalea</taxon>
    </lineage>
</organism>
<evidence type="ECO:0000256" key="1">
    <source>
        <dbReference type="ARBA" id="ARBA00010555"/>
    </source>
</evidence>